<organism evidence="2 3">
    <name type="scientific">Ktedonospora formicarum</name>
    <dbReference type="NCBI Taxonomy" id="2778364"/>
    <lineage>
        <taxon>Bacteria</taxon>
        <taxon>Bacillati</taxon>
        <taxon>Chloroflexota</taxon>
        <taxon>Ktedonobacteria</taxon>
        <taxon>Ktedonobacterales</taxon>
        <taxon>Ktedonobacteraceae</taxon>
        <taxon>Ktedonospora</taxon>
    </lineage>
</organism>
<name>A0A8J3I4Y7_9CHLR</name>
<proteinExistence type="predicted"/>
<dbReference type="AlphaFoldDB" id="A0A8J3I4Y7"/>
<evidence type="ECO:0000313" key="2">
    <source>
        <dbReference type="EMBL" id="GHO46740.1"/>
    </source>
</evidence>
<dbReference type="RefSeq" id="WP_220196099.1">
    <property type="nucleotide sequence ID" value="NZ_BNJF01000002.1"/>
</dbReference>
<protein>
    <recommendedName>
        <fullName evidence="1">DinB-like domain-containing protein</fullName>
    </recommendedName>
</protein>
<feature type="domain" description="DinB-like" evidence="1">
    <location>
        <begin position="12"/>
        <end position="149"/>
    </location>
</feature>
<evidence type="ECO:0000259" key="1">
    <source>
        <dbReference type="Pfam" id="PF12867"/>
    </source>
</evidence>
<comment type="caution">
    <text evidence="2">The sequence shown here is derived from an EMBL/GenBank/DDBJ whole genome shotgun (WGS) entry which is preliminary data.</text>
</comment>
<evidence type="ECO:0000313" key="3">
    <source>
        <dbReference type="Proteomes" id="UP000612362"/>
    </source>
</evidence>
<dbReference type="Pfam" id="PF12867">
    <property type="entry name" value="DinB_2"/>
    <property type="match status" value="1"/>
</dbReference>
<keyword evidence="3" id="KW-1185">Reference proteome</keyword>
<gene>
    <name evidence="2" type="primary">yuaE</name>
    <name evidence="2" type="ORF">KSX_49030</name>
</gene>
<accession>A0A8J3I4Y7</accession>
<dbReference type="EMBL" id="BNJF01000002">
    <property type="protein sequence ID" value="GHO46740.1"/>
    <property type="molecule type" value="Genomic_DNA"/>
</dbReference>
<dbReference type="Proteomes" id="UP000612362">
    <property type="component" value="Unassembled WGS sequence"/>
</dbReference>
<dbReference type="InterPro" id="IPR024775">
    <property type="entry name" value="DinB-like"/>
</dbReference>
<dbReference type="Gene3D" id="1.20.120.450">
    <property type="entry name" value="dinb family like domain"/>
    <property type="match status" value="1"/>
</dbReference>
<dbReference type="InterPro" id="IPR034660">
    <property type="entry name" value="DinB/YfiT-like"/>
</dbReference>
<dbReference type="SUPFAM" id="SSF109854">
    <property type="entry name" value="DinB/YfiT-like putative metalloenzymes"/>
    <property type="match status" value="1"/>
</dbReference>
<sequence>MAATLAHLIATLEVTHEELTRLTATLSDEVLDYHPGPEEWSIREILAHLVDDEMFVMRTRLERIVREEYPTLVPNDEKLWHSQRNTSRDTVSELLRDFAIQRAASLNIIGFLREDDWKRTAYHPEEGDLTTEIWVEHWANHDIVHLRQIERNCASYLERQ</sequence>
<reference evidence="2" key="1">
    <citation type="submission" date="2020-10" db="EMBL/GenBank/DDBJ databases">
        <title>Taxonomic study of unclassified bacteria belonging to the class Ktedonobacteria.</title>
        <authorList>
            <person name="Yabe S."/>
            <person name="Wang C.M."/>
            <person name="Zheng Y."/>
            <person name="Sakai Y."/>
            <person name="Cavaletti L."/>
            <person name="Monciardini P."/>
            <person name="Donadio S."/>
        </authorList>
    </citation>
    <scope>NUCLEOTIDE SEQUENCE</scope>
    <source>
        <strain evidence="2">SOSP1-1</strain>
    </source>
</reference>